<accession>S0JPM5</accession>
<dbReference type="Proteomes" id="UP000014136">
    <property type="component" value="Unassembled WGS sequence"/>
</dbReference>
<dbReference type="GO" id="GO:0009166">
    <property type="term" value="P:nucleotide catabolic process"/>
    <property type="evidence" value="ECO:0007669"/>
    <property type="project" value="InterPro"/>
</dbReference>
<dbReference type="GO" id="GO:0000166">
    <property type="term" value="F:nucleotide binding"/>
    <property type="evidence" value="ECO:0007669"/>
    <property type="project" value="UniProtKB-KW"/>
</dbReference>
<dbReference type="AlphaFoldDB" id="S0JPM5"/>
<evidence type="ECO:0000256" key="2">
    <source>
        <dbReference type="RuleBase" id="RU362119"/>
    </source>
</evidence>
<evidence type="ECO:0008006" key="7">
    <source>
        <dbReference type="Google" id="ProtNLM"/>
    </source>
</evidence>
<evidence type="ECO:0000259" key="3">
    <source>
        <dbReference type="Pfam" id="PF00149"/>
    </source>
</evidence>
<dbReference type="GO" id="GO:0030288">
    <property type="term" value="C:outer membrane-bounded periplasmic space"/>
    <property type="evidence" value="ECO:0007669"/>
    <property type="project" value="TreeGrafter"/>
</dbReference>
<keyword evidence="2" id="KW-0547">Nucleotide-binding</keyword>
<evidence type="ECO:0000313" key="6">
    <source>
        <dbReference type="Proteomes" id="UP000014136"/>
    </source>
</evidence>
<dbReference type="PATRIC" id="fig|1139996.3.peg.1399"/>
<dbReference type="InterPro" id="IPR004843">
    <property type="entry name" value="Calcineurin-like_PHP"/>
</dbReference>
<protein>
    <recommendedName>
        <fullName evidence="7">5'-nucleotidase</fullName>
    </recommendedName>
</protein>
<feature type="domain" description="5'-Nucleotidase C-terminal" evidence="4">
    <location>
        <begin position="304"/>
        <end position="447"/>
    </location>
</feature>
<dbReference type="STRING" id="41997.RV16_GL001665"/>
<dbReference type="PANTHER" id="PTHR11575:SF24">
    <property type="entry name" value="5'-NUCLEOTIDASE"/>
    <property type="match status" value="1"/>
</dbReference>
<feature type="domain" description="Calcineurin-like phosphoesterase" evidence="3">
    <location>
        <begin position="8"/>
        <end position="212"/>
    </location>
</feature>
<comment type="caution">
    <text evidence="5">The sequence shown here is derived from an EMBL/GenBank/DDBJ whole genome shotgun (WGS) entry which is preliminary data.</text>
</comment>
<dbReference type="InterPro" id="IPR036907">
    <property type="entry name" value="5'-Nucleotdase_C_sf"/>
</dbReference>
<dbReference type="GO" id="GO:0008253">
    <property type="term" value="F:5'-nucleotidase activity"/>
    <property type="evidence" value="ECO:0007669"/>
    <property type="project" value="TreeGrafter"/>
</dbReference>
<dbReference type="InterPro" id="IPR006179">
    <property type="entry name" value="5_nucleotidase/apyrase"/>
</dbReference>
<dbReference type="Gene3D" id="3.90.780.10">
    <property type="entry name" value="5'-Nucleotidase, C-terminal domain"/>
    <property type="match status" value="1"/>
</dbReference>
<dbReference type="PRINTS" id="PR01607">
    <property type="entry name" value="APYRASEFAMLY"/>
</dbReference>
<dbReference type="InterPro" id="IPR008334">
    <property type="entry name" value="5'-Nucleotdase_C"/>
</dbReference>
<dbReference type="RefSeq" id="WP_016175213.1">
    <property type="nucleotide sequence ID" value="NZ_KE136389.1"/>
</dbReference>
<organism evidence="5 6">
    <name type="scientific">Enterococcus saccharolyticus subsp. saccharolyticus ATCC 43076</name>
    <dbReference type="NCBI Taxonomy" id="1139996"/>
    <lineage>
        <taxon>Bacteria</taxon>
        <taxon>Bacillati</taxon>
        <taxon>Bacillota</taxon>
        <taxon>Bacilli</taxon>
        <taxon>Lactobacillales</taxon>
        <taxon>Enterococcaceae</taxon>
        <taxon>Enterococcus</taxon>
    </lineage>
</organism>
<keyword evidence="1" id="KW-0732">Signal</keyword>
<dbReference type="PANTHER" id="PTHR11575">
    <property type="entry name" value="5'-NUCLEOTIDASE-RELATED"/>
    <property type="match status" value="1"/>
</dbReference>
<proteinExistence type="inferred from homology"/>
<reference evidence="5 6" key="1">
    <citation type="submission" date="2013-03" db="EMBL/GenBank/DDBJ databases">
        <title>The Genome Sequence of Enterococcus saccharolyticus ATCC_43076 (Illumina only assembly).</title>
        <authorList>
            <consortium name="The Broad Institute Genomics Platform"/>
            <consortium name="The Broad Institute Genome Sequencing Center for Infectious Disease"/>
            <person name="Earl A."/>
            <person name="Russ C."/>
            <person name="Gilmore M."/>
            <person name="Surin D."/>
            <person name="Walker B."/>
            <person name="Young S."/>
            <person name="Zeng Q."/>
            <person name="Gargeya S."/>
            <person name="Fitzgerald M."/>
            <person name="Haas B."/>
            <person name="Abouelleil A."/>
            <person name="Allen A.W."/>
            <person name="Alvarado L."/>
            <person name="Arachchi H.M."/>
            <person name="Berlin A.M."/>
            <person name="Chapman S.B."/>
            <person name="Gainer-Dewar J."/>
            <person name="Goldberg J."/>
            <person name="Griggs A."/>
            <person name="Gujja S."/>
            <person name="Hansen M."/>
            <person name="Howarth C."/>
            <person name="Imamovic A."/>
            <person name="Ireland A."/>
            <person name="Larimer J."/>
            <person name="McCowan C."/>
            <person name="Murphy C."/>
            <person name="Pearson M."/>
            <person name="Poon T.W."/>
            <person name="Priest M."/>
            <person name="Roberts A."/>
            <person name="Saif S."/>
            <person name="Shea T."/>
            <person name="Sisk P."/>
            <person name="Sykes S."/>
            <person name="Wortman J."/>
            <person name="Nusbaum C."/>
            <person name="Birren B."/>
        </authorList>
    </citation>
    <scope>NUCLEOTIDE SEQUENCE [LARGE SCALE GENOMIC DNA]</scope>
    <source>
        <strain evidence="5 6">ATCC 43076</strain>
    </source>
</reference>
<dbReference type="HOGENOM" id="CLU_005854_7_3_9"/>
<keyword evidence="6" id="KW-1185">Reference proteome</keyword>
<name>S0JPM5_9ENTE</name>
<dbReference type="Gene3D" id="3.60.21.10">
    <property type="match status" value="1"/>
</dbReference>
<evidence type="ECO:0000256" key="1">
    <source>
        <dbReference type="ARBA" id="ARBA00022729"/>
    </source>
</evidence>
<dbReference type="GO" id="GO:0046872">
    <property type="term" value="F:metal ion binding"/>
    <property type="evidence" value="ECO:0007669"/>
    <property type="project" value="InterPro"/>
</dbReference>
<evidence type="ECO:0000259" key="4">
    <source>
        <dbReference type="Pfam" id="PF02872"/>
    </source>
</evidence>
<dbReference type="GO" id="GO:0008768">
    <property type="term" value="F:UDP-sugar diphosphatase activity"/>
    <property type="evidence" value="ECO:0007669"/>
    <property type="project" value="TreeGrafter"/>
</dbReference>
<dbReference type="InterPro" id="IPR029052">
    <property type="entry name" value="Metallo-depent_PP-like"/>
</dbReference>
<dbReference type="InterPro" id="IPR006146">
    <property type="entry name" value="5'-Nucleotdase_CS"/>
</dbReference>
<dbReference type="OrthoDB" id="9801679at2"/>
<dbReference type="PROSITE" id="PS00785">
    <property type="entry name" value="5_NUCLEOTIDASE_1"/>
    <property type="match status" value="1"/>
</dbReference>
<dbReference type="SUPFAM" id="SSF55816">
    <property type="entry name" value="5'-nucleotidase (syn. UDP-sugar hydrolase), C-terminal domain"/>
    <property type="match status" value="1"/>
</dbReference>
<dbReference type="SUPFAM" id="SSF56300">
    <property type="entry name" value="Metallo-dependent phosphatases"/>
    <property type="match status" value="1"/>
</dbReference>
<dbReference type="Pfam" id="PF00149">
    <property type="entry name" value="Metallophos"/>
    <property type="match status" value="1"/>
</dbReference>
<keyword evidence="2" id="KW-0378">Hydrolase</keyword>
<comment type="similarity">
    <text evidence="2">Belongs to the 5'-nucleotidase family.</text>
</comment>
<dbReference type="eggNOG" id="COG0737">
    <property type="taxonomic scope" value="Bacteria"/>
</dbReference>
<sequence length="492" mass="54761">MNKTNLCILHTNDTHSYLEEFGKRAALVQEIKQKNTSKNIHTLLVDSGDVFSGTMYFTMYQGKKEAELMNMLGYDAMTFGNHGFDLGSKALADFLKIIHFPMISSNVICTQDADLKDYVGTKIVPYQMLDLENGERIGLFGMTTPSTVESASPSEDIIFADPKQTAETMVNMFHAHGINKIILLSHLGDNEDAVLAEQVSGISLIVGAHTHRVLQEPLKIRHQETQFETVIVQAGSYGEYLGQVDLTFDTVSGELQQVTACLHDIAAYPQVDSAVQEVIETIKYERHQLATQKIVDNAKKIDGNRLALRKSETVLGNIIADAYFYHAQKQGFSPDFAVVNSGGIRNSLPAGEVTFGDIVKILPFSKTLKVLSITGKMLMDALQKGLYPQVSQLQVTYDYEKPKGQQLVESKLIKGDRLLAIDENKNYILATNSFVGIGKDGYKAFKQAEVLFAGEELDVHILTDYLQHMPQPVRFPEEQRIMIKNVAQVSEK</sequence>
<gene>
    <name evidence="5" type="ORF">OMQ_01418</name>
</gene>
<dbReference type="EMBL" id="AHYT01000005">
    <property type="protein sequence ID" value="EOT28896.1"/>
    <property type="molecule type" value="Genomic_DNA"/>
</dbReference>
<evidence type="ECO:0000313" key="5">
    <source>
        <dbReference type="EMBL" id="EOT28896.1"/>
    </source>
</evidence>
<dbReference type="Pfam" id="PF02872">
    <property type="entry name" value="5_nucleotid_C"/>
    <property type="match status" value="1"/>
</dbReference>